<feature type="region of interest" description="Disordered" evidence="1">
    <location>
        <begin position="284"/>
        <end position="306"/>
    </location>
</feature>
<dbReference type="InterPro" id="IPR011333">
    <property type="entry name" value="SKP1/BTB/POZ_sf"/>
</dbReference>
<dbReference type="CDD" id="cd18186">
    <property type="entry name" value="BTB_POZ_ZBTB_KLHL-like"/>
    <property type="match status" value="1"/>
</dbReference>
<name>A0A2U3DRX8_PURLI</name>
<dbReference type="Proteomes" id="UP000245956">
    <property type="component" value="Unassembled WGS sequence"/>
</dbReference>
<accession>A0A2U3DRX8</accession>
<comment type="caution">
    <text evidence="2">The sequence shown here is derived from an EMBL/GenBank/DDBJ whole genome shotgun (WGS) entry which is preliminary data.</text>
</comment>
<dbReference type="PANTHER" id="PTHR47843">
    <property type="entry name" value="BTB DOMAIN-CONTAINING PROTEIN-RELATED"/>
    <property type="match status" value="1"/>
</dbReference>
<evidence type="ECO:0000256" key="1">
    <source>
        <dbReference type="SAM" id="MobiDB-lite"/>
    </source>
</evidence>
<proteinExistence type="predicted"/>
<dbReference type="AlphaFoldDB" id="A0A2U3DRX8"/>
<dbReference type="SUPFAM" id="SSF54695">
    <property type="entry name" value="POZ domain"/>
    <property type="match status" value="1"/>
</dbReference>
<dbReference type="EMBL" id="LCWV01000040">
    <property type="protein sequence ID" value="PWI64994.1"/>
    <property type="molecule type" value="Genomic_DNA"/>
</dbReference>
<dbReference type="PANTHER" id="PTHR47843:SF5">
    <property type="entry name" value="BTB_POZ DOMAIN PROTEIN"/>
    <property type="match status" value="1"/>
</dbReference>
<protein>
    <submittedName>
        <fullName evidence="2">Uncharacterized protein</fullName>
    </submittedName>
</protein>
<reference evidence="2 3" key="1">
    <citation type="journal article" date="2016" name="Front. Microbiol.">
        <title>Genome and transcriptome sequences reveal the specific parasitism of the nematophagous Purpureocillium lilacinum 36-1.</title>
        <authorList>
            <person name="Xie J."/>
            <person name="Li S."/>
            <person name="Mo C."/>
            <person name="Xiao X."/>
            <person name="Peng D."/>
            <person name="Wang G."/>
            <person name="Xiao Y."/>
        </authorList>
    </citation>
    <scope>NUCLEOTIDE SEQUENCE [LARGE SCALE GENOMIC DNA]</scope>
    <source>
        <strain evidence="2 3">36-1</strain>
    </source>
</reference>
<sequence length="329" mass="35798">MTDFTRHTGSNSVVIVLGRLVPHAAVLTAIPTAAVQANVLHEEQTTSTDMALRDLIFQELLASLRELFTSGARHDLIIVAGKDYRVHSSIVCGRSEPLRRACNNDPAKAPNGDPGLTKVTLHLSEDDPYAVDCMLQYFYHLSYTIPPSALEGSGDRTATIADSLQLANSVLVVHARVYAIAEKYEIQGLKILAGANFTSAAGQRWNTDDFLAAAYEVFESTDDTDHGLRDVVVSVFRSHKNQLLRKEQAENLLMDLPALTVELLKDPQQQPSVPIHHQNGHVQLAAQPQPGSGQPSRSRRRRRGVASVACALASTGGAQRSKADPYLHA</sequence>
<organism evidence="2 3">
    <name type="scientific">Purpureocillium lilacinum</name>
    <name type="common">Paecilomyces lilacinus</name>
    <dbReference type="NCBI Taxonomy" id="33203"/>
    <lineage>
        <taxon>Eukaryota</taxon>
        <taxon>Fungi</taxon>
        <taxon>Dikarya</taxon>
        <taxon>Ascomycota</taxon>
        <taxon>Pezizomycotina</taxon>
        <taxon>Sordariomycetes</taxon>
        <taxon>Hypocreomycetidae</taxon>
        <taxon>Hypocreales</taxon>
        <taxon>Ophiocordycipitaceae</taxon>
        <taxon>Purpureocillium</taxon>
    </lineage>
</organism>
<evidence type="ECO:0000313" key="3">
    <source>
        <dbReference type="Proteomes" id="UP000245956"/>
    </source>
</evidence>
<gene>
    <name evidence="2" type="ORF">PCL_08353</name>
</gene>
<evidence type="ECO:0000313" key="2">
    <source>
        <dbReference type="EMBL" id="PWI64994.1"/>
    </source>
</evidence>
<feature type="compositionally biased region" description="Low complexity" evidence="1">
    <location>
        <begin position="287"/>
        <end position="296"/>
    </location>
</feature>
<dbReference type="Gene3D" id="3.30.710.10">
    <property type="entry name" value="Potassium Channel Kv1.1, Chain A"/>
    <property type="match status" value="1"/>
</dbReference>